<reference evidence="2 3" key="1">
    <citation type="submission" date="2020-08" db="EMBL/GenBank/DDBJ databases">
        <title>Sequencing the genomes of 1000 actinobacteria strains.</title>
        <authorList>
            <person name="Klenk H.-P."/>
        </authorList>
    </citation>
    <scope>NUCLEOTIDE SEQUENCE [LARGE SCALE GENOMIC DNA]</scope>
    <source>
        <strain evidence="2 3">DSM 45784</strain>
    </source>
</reference>
<keyword evidence="3" id="KW-1185">Reference proteome</keyword>
<protein>
    <submittedName>
        <fullName evidence="2">Uncharacterized protein</fullName>
    </submittedName>
</protein>
<dbReference type="Proteomes" id="UP000542210">
    <property type="component" value="Unassembled WGS sequence"/>
</dbReference>
<evidence type="ECO:0000256" key="1">
    <source>
        <dbReference type="SAM" id="MobiDB-lite"/>
    </source>
</evidence>
<name>A0A7W7DBV6_9ACTN</name>
<comment type="caution">
    <text evidence="2">The sequence shown here is derived from an EMBL/GenBank/DDBJ whole genome shotgun (WGS) entry which is preliminary data.</text>
</comment>
<dbReference type="RefSeq" id="WP_184882332.1">
    <property type="nucleotide sequence ID" value="NZ_BOOV01000033.1"/>
</dbReference>
<dbReference type="AlphaFoldDB" id="A0A7W7DBV6"/>
<feature type="region of interest" description="Disordered" evidence="1">
    <location>
        <begin position="86"/>
        <end position="151"/>
    </location>
</feature>
<sequence length="151" mass="15909">MTVDAVPLNGHIYTSLAPDQVTHRLTDDGWSSFDFGPMRVQLPVKDLSRVKAARALAQAIAAQAGFWDGDLAAIEAGLVEAEQAKLAEHTSATGPQPAASADDTQVLPDSGAPFGGEDPKLDARVHKVATLPETRRRTGPKPAANTSKDET</sequence>
<organism evidence="2 3">
    <name type="scientific">Sphaerisporangium siamense</name>
    <dbReference type="NCBI Taxonomy" id="795645"/>
    <lineage>
        <taxon>Bacteria</taxon>
        <taxon>Bacillati</taxon>
        <taxon>Actinomycetota</taxon>
        <taxon>Actinomycetes</taxon>
        <taxon>Streptosporangiales</taxon>
        <taxon>Streptosporangiaceae</taxon>
        <taxon>Sphaerisporangium</taxon>
    </lineage>
</organism>
<gene>
    <name evidence="2" type="ORF">BJ982_004057</name>
</gene>
<evidence type="ECO:0000313" key="3">
    <source>
        <dbReference type="Proteomes" id="UP000542210"/>
    </source>
</evidence>
<evidence type="ECO:0000313" key="2">
    <source>
        <dbReference type="EMBL" id="MBB4702513.1"/>
    </source>
</evidence>
<accession>A0A7W7DBV6</accession>
<proteinExistence type="predicted"/>
<dbReference type="EMBL" id="JACHND010000001">
    <property type="protein sequence ID" value="MBB4702513.1"/>
    <property type="molecule type" value="Genomic_DNA"/>
</dbReference>